<protein>
    <submittedName>
        <fullName evidence="1">Uncharacterized protein</fullName>
    </submittedName>
</protein>
<dbReference type="AlphaFoldDB" id="A0A059A0C2"/>
<sequence>MKRKRKSDQEGQRMCESLKVGFTHFLRIGIFTYQLTDHLVTAVPHSLVQSGVAIFVSVSWLRPGKEKLHRPGFPGSSCNVQRRLSAGVRQGDQVFRDEIDDCSDHVITLCFPLMSGCKQIKMR</sequence>
<dbReference type="EMBL" id="KK198763">
    <property type="protein sequence ID" value="KCW47179.1"/>
    <property type="molecule type" value="Genomic_DNA"/>
</dbReference>
<proteinExistence type="predicted"/>
<name>A0A059A0C2_EUCGR</name>
<reference evidence="1" key="1">
    <citation type="submission" date="2013-07" db="EMBL/GenBank/DDBJ databases">
        <title>The genome of Eucalyptus grandis.</title>
        <authorList>
            <person name="Schmutz J."/>
            <person name="Hayes R."/>
            <person name="Myburg A."/>
            <person name="Tuskan G."/>
            <person name="Grattapaglia D."/>
            <person name="Rokhsar D.S."/>
        </authorList>
    </citation>
    <scope>NUCLEOTIDE SEQUENCE</scope>
    <source>
        <tissue evidence="1">Leaf extractions</tissue>
    </source>
</reference>
<dbReference type="Gramene" id="KCW47179">
    <property type="protein sequence ID" value="KCW47179"/>
    <property type="gene ID" value="EUGRSUZ_K00984"/>
</dbReference>
<accession>A0A059A0C2</accession>
<dbReference type="InParanoid" id="A0A059A0C2"/>
<organism evidence="1">
    <name type="scientific">Eucalyptus grandis</name>
    <name type="common">Flooded gum</name>
    <dbReference type="NCBI Taxonomy" id="71139"/>
    <lineage>
        <taxon>Eukaryota</taxon>
        <taxon>Viridiplantae</taxon>
        <taxon>Streptophyta</taxon>
        <taxon>Embryophyta</taxon>
        <taxon>Tracheophyta</taxon>
        <taxon>Spermatophyta</taxon>
        <taxon>Magnoliopsida</taxon>
        <taxon>eudicotyledons</taxon>
        <taxon>Gunneridae</taxon>
        <taxon>Pentapetalae</taxon>
        <taxon>rosids</taxon>
        <taxon>malvids</taxon>
        <taxon>Myrtales</taxon>
        <taxon>Myrtaceae</taxon>
        <taxon>Myrtoideae</taxon>
        <taxon>Eucalypteae</taxon>
        <taxon>Eucalyptus</taxon>
    </lineage>
</organism>
<evidence type="ECO:0000313" key="1">
    <source>
        <dbReference type="EMBL" id="KCW47179.1"/>
    </source>
</evidence>
<gene>
    <name evidence="1" type="ORF">EUGRSUZ_K00984</name>
</gene>